<dbReference type="AlphaFoldDB" id="A0A125MNB5"/>
<proteinExistence type="predicted"/>
<dbReference type="Proteomes" id="UP000023435">
    <property type="component" value="Unassembled WGS sequence"/>
</dbReference>
<name>A0A125MNB5_9GAMM</name>
<dbReference type="EMBL" id="JAJA02000001">
    <property type="protein sequence ID" value="KWS06036.1"/>
    <property type="molecule type" value="Genomic_DNA"/>
</dbReference>
<organism evidence="2 3">
    <name type="scientific">Lysobacter capsici AZ78</name>
    <dbReference type="NCBI Taxonomy" id="1444315"/>
    <lineage>
        <taxon>Bacteria</taxon>
        <taxon>Pseudomonadati</taxon>
        <taxon>Pseudomonadota</taxon>
        <taxon>Gammaproteobacteria</taxon>
        <taxon>Lysobacterales</taxon>
        <taxon>Lysobacteraceae</taxon>
        <taxon>Lysobacter</taxon>
    </lineage>
</organism>
<feature type="compositionally biased region" description="Polar residues" evidence="1">
    <location>
        <begin position="14"/>
        <end position="28"/>
    </location>
</feature>
<protein>
    <submittedName>
        <fullName evidence="2">Uncharacterized protein</fullName>
    </submittedName>
</protein>
<sequence>MAQGPSAIAVGYQRSVNARASVSPSAQSPAMKAHDGHGLASVRR</sequence>
<comment type="caution">
    <text evidence="2">The sequence shown here is derived from an EMBL/GenBank/DDBJ whole genome shotgun (WGS) entry which is preliminary data.</text>
</comment>
<evidence type="ECO:0000256" key="1">
    <source>
        <dbReference type="SAM" id="MobiDB-lite"/>
    </source>
</evidence>
<evidence type="ECO:0000313" key="3">
    <source>
        <dbReference type="Proteomes" id="UP000023435"/>
    </source>
</evidence>
<feature type="region of interest" description="Disordered" evidence="1">
    <location>
        <begin position="1"/>
        <end position="44"/>
    </location>
</feature>
<gene>
    <name evidence="2" type="ORF">AZ78_3590</name>
</gene>
<reference evidence="2 3" key="1">
    <citation type="journal article" date="2014" name="Genome Announc.">
        <title>Draft Genome Sequence of Lysobacter capsici AZ78, a Bacterium Antagonistic to Plant-Pathogenic Oomycetes.</title>
        <authorList>
            <person name="Puopolo G."/>
            <person name="Sonego P."/>
            <person name="Engelen K."/>
            <person name="Pertot I."/>
        </authorList>
    </citation>
    <scope>NUCLEOTIDE SEQUENCE [LARGE SCALE GENOMIC DNA]</scope>
    <source>
        <strain evidence="2 3">AZ78</strain>
    </source>
</reference>
<accession>A0A125MNB5</accession>
<evidence type="ECO:0000313" key="2">
    <source>
        <dbReference type="EMBL" id="KWS06036.1"/>
    </source>
</evidence>
<keyword evidence="3" id="KW-1185">Reference proteome</keyword>